<dbReference type="InterPro" id="IPR001965">
    <property type="entry name" value="Znf_PHD"/>
</dbReference>
<evidence type="ECO:0000256" key="2">
    <source>
        <dbReference type="ARBA" id="ARBA00022771"/>
    </source>
</evidence>
<dbReference type="Pfam" id="PF25298">
    <property type="entry name" value="Baculo_FP_2nd"/>
    <property type="match status" value="1"/>
</dbReference>
<dbReference type="InterPro" id="IPR011011">
    <property type="entry name" value="Znf_FYVE_PHD"/>
</dbReference>
<feature type="domain" description="PHD-type" evidence="6">
    <location>
        <begin position="1"/>
        <end position="57"/>
    </location>
</feature>
<keyword evidence="1" id="KW-0479">Metal-binding</keyword>
<gene>
    <name evidence="8" type="ORF">ABMA28_009641</name>
</gene>
<dbReference type="PROSITE" id="PS01359">
    <property type="entry name" value="ZF_PHD_1"/>
    <property type="match status" value="1"/>
</dbReference>
<feature type="domain" description="RING-type" evidence="7">
    <location>
        <begin position="4"/>
        <end position="54"/>
    </location>
</feature>
<keyword evidence="2 4" id="KW-0863">Zinc-finger</keyword>
<evidence type="ECO:0000259" key="6">
    <source>
        <dbReference type="PROSITE" id="PS50016"/>
    </source>
</evidence>
<organism evidence="8 9">
    <name type="scientific">Loxostege sticticalis</name>
    <name type="common">Beet webworm moth</name>
    <dbReference type="NCBI Taxonomy" id="481309"/>
    <lineage>
        <taxon>Eukaryota</taxon>
        <taxon>Metazoa</taxon>
        <taxon>Ecdysozoa</taxon>
        <taxon>Arthropoda</taxon>
        <taxon>Hexapoda</taxon>
        <taxon>Insecta</taxon>
        <taxon>Pterygota</taxon>
        <taxon>Neoptera</taxon>
        <taxon>Endopterygota</taxon>
        <taxon>Lepidoptera</taxon>
        <taxon>Glossata</taxon>
        <taxon>Ditrysia</taxon>
        <taxon>Pyraloidea</taxon>
        <taxon>Crambidae</taxon>
        <taxon>Pyraustinae</taxon>
        <taxon>Loxostege</taxon>
    </lineage>
</organism>
<keyword evidence="5" id="KW-0175">Coiled coil</keyword>
<evidence type="ECO:0000259" key="7">
    <source>
        <dbReference type="PROSITE" id="PS50089"/>
    </source>
</evidence>
<dbReference type="SUPFAM" id="SSF57903">
    <property type="entry name" value="FYVE/PHD zinc finger"/>
    <property type="match status" value="1"/>
</dbReference>
<name>A0ABD0SAY5_LOXSC</name>
<proteinExistence type="predicted"/>
<dbReference type="InterPro" id="IPR013083">
    <property type="entry name" value="Znf_RING/FYVE/PHD"/>
</dbReference>
<evidence type="ECO:0000256" key="1">
    <source>
        <dbReference type="ARBA" id="ARBA00022723"/>
    </source>
</evidence>
<dbReference type="Gene3D" id="3.30.40.10">
    <property type="entry name" value="Zinc/RING finger domain, C3HC4 (zinc finger)"/>
    <property type="match status" value="1"/>
</dbReference>
<dbReference type="PROSITE" id="PS50016">
    <property type="entry name" value="ZF_PHD_2"/>
    <property type="match status" value="1"/>
</dbReference>
<evidence type="ECO:0008006" key="10">
    <source>
        <dbReference type="Google" id="ProtNLM"/>
    </source>
</evidence>
<dbReference type="PROSITE" id="PS50089">
    <property type="entry name" value="ZF_RING_2"/>
    <property type="match status" value="1"/>
</dbReference>
<evidence type="ECO:0000256" key="5">
    <source>
        <dbReference type="SAM" id="Coils"/>
    </source>
</evidence>
<dbReference type="EMBL" id="JBEDNZ010000024">
    <property type="protein sequence ID" value="KAL0811211.1"/>
    <property type="molecule type" value="Genomic_DNA"/>
</dbReference>
<evidence type="ECO:0000256" key="4">
    <source>
        <dbReference type="PROSITE-ProRule" id="PRU00175"/>
    </source>
</evidence>
<protein>
    <recommendedName>
        <fullName evidence="10">PHD-type domain-containing protein</fullName>
    </recommendedName>
</protein>
<dbReference type="InterPro" id="IPR057251">
    <property type="entry name" value="FP_C"/>
</dbReference>
<accession>A0ABD0SAY5</accession>
<sequence length="356" mass="40996">MKTCTACTREIKDNNYVRCTKCKDNFHFHCLNMTADDIERIDEVALARWLCPLCMSKQPRGDNCDAATRPSTPSSLAEASFNVTKRKMPSKHDIPSSSIEMTSNDYVPRSELRQLIRDEMLDVVNTQIKNSLNEINEQMGSFGKFMDFISDKFDKFTEDFNRQAQELASLKKENTTLRSELDLLKNKVSQLDQLSRASCLEIQCVPEKKSENILNIVKTLGRTINYSITDQDIQYCSRVAKLNPNSPRPRAIITKFVSPRIRDCVLSAVADYNKKHSRDRLNTHNLGFTSEEKSPVFVIENLSPENKQLHAAARKRGKELNYRFVWVRAGRIYMRKSETSETVFIRNSDMLENLKN</sequence>
<evidence type="ECO:0000313" key="9">
    <source>
        <dbReference type="Proteomes" id="UP001549921"/>
    </source>
</evidence>
<dbReference type="InterPro" id="IPR001841">
    <property type="entry name" value="Znf_RING"/>
</dbReference>
<dbReference type="InterPro" id="IPR019786">
    <property type="entry name" value="Zinc_finger_PHD-type_CS"/>
</dbReference>
<reference evidence="8 9" key="1">
    <citation type="submission" date="2024-06" db="EMBL/GenBank/DDBJ databases">
        <title>A chromosome-level genome assembly of beet webworm, Loxostege sticticalis.</title>
        <authorList>
            <person name="Zhang Y."/>
        </authorList>
    </citation>
    <scope>NUCLEOTIDE SEQUENCE [LARGE SCALE GENOMIC DNA]</scope>
    <source>
        <strain evidence="8">AQ028</strain>
        <tissue evidence="8">Male pupae</tissue>
    </source>
</reference>
<keyword evidence="3" id="KW-0862">Zinc</keyword>
<dbReference type="AlphaFoldDB" id="A0ABD0SAY5"/>
<dbReference type="InterPro" id="IPR019787">
    <property type="entry name" value="Znf_PHD-finger"/>
</dbReference>
<dbReference type="Proteomes" id="UP001549921">
    <property type="component" value="Unassembled WGS sequence"/>
</dbReference>
<comment type="caution">
    <text evidence="8">The sequence shown here is derived from an EMBL/GenBank/DDBJ whole genome shotgun (WGS) entry which is preliminary data.</text>
</comment>
<feature type="coiled-coil region" evidence="5">
    <location>
        <begin position="153"/>
        <end position="194"/>
    </location>
</feature>
<evidence type="ECO:0000313" key="8">
    <source>
        <dbReference type="EMBL" id="KAL0811211.1"/>
    </source>
</evidence>
<dbReference type="Pfam" id="PF00628">
    <property type="entry name" value="PHD"/>
    <property type="match status" value="1"/>
</dbReference>
<dbReference type="GO" id="GO:0008270">
    <property type="term" value="F:zinc ion binding"/>
    <property type="evidence" value="ECO:0007669"/>
    <property type="project" value="UniProtKB-KW"/>
</dbReference>
<evidence type="ECO:0000256" key="3">
    <source>
        <dbReference type="ARBA" id="ARBA00022833"/>
    </source>
</evidence>
<dbReference type="SMART" id="SM00249">
    <property type="entry name" value="PHD"/>
    <property type="match status" value="1"/>
</dbReference>